<comment type="caution">
    <text evidence="1">The sequence shown here is derived from an EMBL/GenBank/DDBJ whole genome shotgun (WGS) entry which is preliminary data.</text>
</comment>
<gene>
    <name evidence="1" type="ORF">HID58_069212</name>
</gene>
<name>A0ABQ7XGW7_BRANA</name>
<protein>
    <submittedName>
        <fullName evidence="1">Uncharacterized protein</fullName>
    </submittedName>
</protein>
<dbReference type="EMBL" id="JAGKQM010000407">
    <property type="protein sequence ID" value="KAH0854472.1"/>
    <property type="molecule type" value="Genomic_DNA"/>
</dbReference>
<organism evidence="1 2">
    <name type="scientific">Brassica napus</name>
    <name type="common">Rape</name>
    <dbReference type="NCBI Taxonomy" id="3708"/>
    <lineage>
        <taxon>Eukaryota</taxon>
        <taxon>Viridiplantae</taxon>
        <taxon>Streptophyta</taxon>
        <taxon>Embryophyta</taxon>
        <taxon>Tracheophyta</taxon>
        <taxon>Spermatophyta</taxon>
        <taxon>Magnoliopsida</taxon>
        <taxon>eudicotyledons</taxon>
        <taxon>Gunneridae</taxon>
        <taxon>Pentapetalae</taxon>
        <taxon>rosids</taxon>
        <taxon>malvids</taxon>
        <taxon>Brassicales</taxon>
        <taxon>Brassicaceae</taxon>
        <taxon>Brassiceae</taxon>
        <taxon>Brassica</taxon>
    </lineage>
</organism>
<reference evidence="1 2" key="1">
    <citation type="submission" date="2021-05" db="EMBL/GenBank/DDBJ databases">
        <title>Genome Assembly of Synthetic Allotetraploid Brassica napus Reveals Homoeologous Exchanges between Subgenomes.</title>
        <authorList>
            <person name="Davis J.T."/>
        </authorList>
    </citation>
    <scope>NUCLEOTIDE SEQUENCE [LARGE SCALE GENOMIC DNA]</scope>
    <source>
        <strain evidence="2">cv. Da-Ae</strain>
        <tissue evidence="1">Seedling</tissue>
    </source>
</reference>
<sequence>MCDLKLKKVIIESSVLEIKNSMDHPQLSLENYTNCSYALSTIHSIMGGSLSFVPISCNNSATTIADSVTRDQRHHSYVAWKGTRWLSSQIRQEASA</sequence>
<keyword evidence="2" id="KW-1185">Reference proteome</keyword>
<proteinExistence type="predicted"/>
<evidence type="ECO:0000313" key="1">
    <source>
        <dbReference type="EMBL" id="KAH0854472.1"/>
    </source>
</evidence>
<accession>A0ABQ7XGW7</accession>
<evidence type="ECO:0000313" key="2">
    <source>
        <dbReference type="Proteomes" id="UP000824890"/>
    </source>
</evidence>
<dbReference type="Proteomes" id="UP000824890">
    <property type="component" value="Unassembled WGS sequence"/>
</dbReference>